<feature type="transmembrane region" description="Helical" evidence="1">
    <location>
        <begin position="105"/>
        <end position="127"/>
    </location>
</feature>
<gene>
    <name evidence="2" type="ORF">QFW77_11995</name>
</gene>
<keyword evidence="1" id="KW-0472">Membrane</keyword>
<evidence type="ECO:0000256" key="1">
    <source>
        <dbReference type="SAM" id="Phobius"/>
    </source>
</evidence>
<reference evidence="2 3" key="1">
    <citation type="submission" date="2023-04" db="EMBL/GenBank/DDBJ databases">
        <title>Luteimonas endophyticus RD2P54.</title>
        <authorList>
            <person name="Sun J.-Q."/>
        </authorList>
    </citation>
    <scope>NUCLEOTIDE SEQUENCE [LARGE SCALE GENOMIC DNA]</scope>
    <source>
        <strain evidence="2 3">RD2P54</strain>
    </source>
</reference>
<dbReference type="Proteomes" id="UP001156940">
    <property type="component" value="Unassembled WGS sequence"/>
</dbReference>
<accession>A0ABT6JA57</accession>
<keyword evidence="3" id="KW-1185">Reference proteome</keyword>
<protein>
    <recommendedName>
        <fullName evidence="4">Riboflavin biosynthesis protein RibA</fullName>
    </recommendedName>
</protein>
<evidence type="ECO:0000313" key="2">
    <source>
        <dbReference type="EMBL" id="MDH5823709.1"/>
    </source>
</evidence>
<sequence length="177" mass="18019">MNVASGLTGEASDHKVAAAFDGVEAAQAAAAGVRERLALGIAQVRVVEPGQTGLDRALEPEDRGIFRTILRSHLWLGIAGAVLGALAFAILLAMGLPLIAQSPLMAAGAIVGFGAVAGLFAGGLVSLRPDHDPYVLEAREAHAAGRTVLLVHATSAEQCAQAQELLEAAGGDTIRTL</sequence>
<name>A0ABT6JA57_9GAMM</name>
<comment type="caution">
    <text evidence="2">The sequence shown here is derived from an EMBL/GenBank/DDBJ whole genome shotgun (WGS) entry which is preliminary data.</text>
</comment>
<feature type="transmembrane region" description="Helical" evidence="1">
    <location>
        <begin position="74"/>
        <end position="99"/>
    </location>
</feature>
<proteinExistence type="predicted"/>
<dbReference type="EMBL" id="JARXRM010000035">
    <property type="protein sequence ID" value="MDH5823709.1"/>
    <property type="molecule type" value="Genomic_DNA"/>
</dbReference>
<keyword evidence="1" id="KW-0812">Transmembrane</keyword>
<dbReference type="RefSeq" id="WP_280574958.1">
    <property type="nucleotide sequence ID" value="NZ_JARXRM010000035.1"/>
</dbReference>
<evidence type="ECO:0008006" key="4">
    <source>
        <dbReference type="Google" id="ProtNLM"/>
    </source>
</evidence>
<evidence type="ECO:0000313" key="3">
    <source>
        <dbReference type="Proteomes" id="UP001156940"/>
    </source>
</evidence>
<organism evidence="2 3">
    <name type="scientific">Luteimonas endophytica</name>
    <dbReference type="NCBI Taxonomy" id="3042023"/>
    <lineage>
        <taxon>Bacteria</taxon>
        <taxon>Pseudomonadati</taxon>
        <taxon>Pseudomonadota</taxon>
        <taxon>Gammaproteobacteria</taxon>
        <taxon>Lysobacterales</taxon>
        <taxon>Lysobacteraceae</taxon>
        <taxon>Luteimonas</taxon>
    </lineage>
</organism>
<keyword evidence="1" id="KW-1133">Transmembrane helix</keyword>